<sequence>MNGTGMVNGPSMWNVPRMLNGPSSWNGARSWNGPSSLNGPDSLNSWNGPRLPNVPSLPHANTNRAVEMRHIRTSGISGRPFMFSNLQQTDDDAYLGSAPRELGEIVLAIWPVRIVGVAASTADPAPKQPVVHERAKKAYSHCVAFGDEVALPLSRVLSTARMGAAPFATFVFRYRPLERLIADGIAPPPPRPNKRSCSDTEDDRAGDEALRQVQVLTERVVQLEAELKGHRRASKRVKTEVTDEIIDLTG</sequence>
<gene>
    <name evidence="1" type="ORF">BJ138DRAFT_456695</name>
</gene>
<evidence type="ECO:0000313" key="1">
    <source>
        <dbReference type="EMBL" id="KAH7907675.1"/>
    </source>
</evidence>
<keyword evidence="2" id="KW-1185">Reference proteome</keyword>
<protein>
    <submittedName>
        <fullName evidence="1">Uncharacterized protein</fullName>
    </submittedName>
</protein>
<dbReference type="Proteomes" id="UP000790377">
    <property type="component" value="Unassembled WGS sequence"/>
</dbReference>
<proteinExistence type="predicted"/>
<name>A0ACB8A2B0_9AGAM</name>
<accession>A0ACB8A2B0</accession>
<dbReference type="EMBL" id="MU267882">
    <property type="protein sequence ID" value="KAH7907675.1"/>
    <property type="molecule type" value="Genomic_DNA"/>
</dbReference>
<evidence type="ECO:0000313" key="2">
    <source>
        <dbReference type="Proteomes" id="UP000790377"/>
    </source>
</evidence>
<reference evidence="1" key="1">
    <citation type="journal article" date="2021" name="New Phytol.">
        <title>Evolutionary innovations through gain and loss of genes in the ectomycorrhizal Boletales.</title>
        <authorList>
            <person name="Wu G."/>
            <person name="Miyauchi S."/>
            <person name="Morin E."/>
            <person name="Kuo A."/>
            <person name="Drula E."/>
            <person name="Varga T."/>
            <person name="Kohler A."/>
            <person name="Feng B."/>
            <person name="Cao Y."/>
            <person name="Lipzen A."/>
            <person name="Daum C."/>
            <person name="Hundley H."/>
            <person name="Pangilinan J."/>
            <person name="Johnson J."/>
            <person name="Barry K."/>
            <person name="LaButti K."/>
            <person name="Ng V."/>
            <person name="Ahrendt S."/>
            <person name="Min B."/>
            <person name="Choi I.G."/>
            <person name="Park H."/>
            <person name="Plett J.M."/>
            <person name="Magnuson J."/>
            <person name="Spatafora J.W."/>
            <person name="Nagy L.G."/>
            <person name="Henrissat B."/>
            <person name="Grigoriev I.V."/>
            <person name="Yang Z.L."/>
            <person name="Xu J."/>
            <person name="Martin F.M."/>
        </authorList>
    </citation>
    <scope>NUCLEOTIDE SEQUENCE</scope>
    <source>
        <strain evidence="1">ATCC 28755</strain>
    </source>
</reference>
<comment type="caution">
    <text evidence="1">The sequence shown here is derived from an EMBL/GenBank/DDBJ whole genome shotgun (WGS) entry which is preliminary data.</text>
</comment>
<organism evidence="1 2">
    <name type="scientific">Hygrophoropsis aurantiaca</name>
    <dbReference type="NCBI Taxonomy" id="72124"/>
    <lineage>
        <taxon>Eukaryota</taxon>
        <taxon>Fungi</taxon>
        <taxon>Dikarya</taxon>
        <taxon>Basidiomycota</taxon>
        <taxon>Agaricomycotina</taxon>
        <taxon>Agaricomycetes</taxon>
        <taxon>Agaricomycetidae</taxon>
        <taxon>Boletales</taxon>
        <taxon>Coniophorineae</taxon>
        <taxon>Hygrophoropsidaceae</taxon>
        <taxon>Hygrophoropsis</taxon>
    </lineage>
</organism>